<dbReference type="InterPro" id="IPR033413">
    <property type="entry name" value="DUF5117"/>
</dbReference>
<protein>
    <submittedName>
        <fullName evidence="4">Zinc-dependent metalloprotease</fullName>
    </submittedName>
</protein>
<feature type="domain" description="EcxA zinc-binding" evidence="2">
    <location>
        <begin position="406"/>
        <end position="712"/>
    </location>
</feature>
<evidence type="ECO:0000259" key="3">
    <source>
        <dbReference type="Pfam" id="PF17148"/>
    </source>
</evidence>
<dbReference type="SUPFAM" id="SSF55486">
    <property type="entry name" value="Metalloproteases ('zincins'), catalytic domain"/>
    <property type="match status" value="1"/>
</dbReference>
<reference evidence="4 5" key="1">
    <citation type="submission" date="2023-10" db="EMBL/GenBank/DDBJ databases">
        <title>Two novel species belonging to the OM43/NOR5 clade.</title>
        <authorList>
            <person name="Park M."/>
        </authorList>
    </citation>
    <scope>NUCLEOTIDE SEQUENCE [LARGE SCALE GENOMIC DNA]</scope>
    <source>
        <strain evidence="4 5">IMCC43200</strain>
    </source>
</reference>
<sequence>MRQQIQALALLALIALLAACGGTDPAGGERIREFSEGMRWQPGFVPFYHDTRKGKIYLLLDESNSELLYQESLPRGVGSNDIGLDRGQLGGEAALVKFEPTGDKVLLRRTNQSYRATTVNEAERLSVEQAFASSVLWGFPVVARDGDQRLVDATEFLLRDSHGIARRLKSRGEGSFKPDASRSAVFAPRSRAFPRNTELEAVVTFVGDDPGPQLRSVAPDPHAVSVHMHHSFIALPEAGFEPRVFHPESGYFAMGYADYSVPITESLEKRLIRRHRLIKKNPSAAVSDPVEPIIYYLDPGTPEPVRSALIEGASWWADAYEAAGFSNAFRVEMLPEDADPMDVRYNVIQWVHRSTRGWSYGMSVRDPRTGEILKGHVSLGSLRVRQDLLIARGMTAAFADAGDDSETMDMALARIRQLSAHEVGHTLGLAHNFAASIRDRASVMDYPHPEMSLDDQGEVSLADAYAEGIGDWDKRAITYGYAQFDTPDAEAESLVALLADNRAAGFEFISDPDSRQMSDFHPRSHLWDGGADPVTELNLVMRLRQKALAGFGANSIPQGAPMSDLQEAIVPVYLYHRYQLEAVAKLIGGADYRYALRGDDSAPAVTPVSSARQRAALESILATLRPDALSLSPELLQQIPPKAYGYARNRESAPSRTGALFDPLSLAEAAVGHSYEALLHPERLARLALHHSMDSTQLSPAQLFARLQDAILLQEYSGMEAAIDRRSAGVLLHHWRQLFANDATDPQVRAAARGALEKAQRLLRARSRSGGDGASDYADFYRYEDWLIARSLEGRVELRESKLTPMPPGSPIGG</sequence>
<proteinExistence type="predicted"/>
<dbReference type="InterPro" id="IPR034032">
    <property type="entry name" value="Zn_MMP-like_bac"/>
</dbReference>
<dbReference type="CDD" id="cd04276">
    <property type="entry name" value="ZnMc_MMP_like_2"/>
    <property type="match status" value="1"/>
</dbReference>
<keyword evidence="4" id="KW-0378">Hydrolase</keyword>
<keyword evidence="5" id="KW-1185">Reference proteome</keyword>
<evidence type="ECO:0000313" key="4">
    <source>
        <dbReference type="EMBL" id="WOJ94638.1"/>
    </source>
</evidence>
<dbReference type="InterPro" id="IPR024079">
    <property type="entry name" value="MetalloPept_cat_dom_sf"/>
</dbReference>
<dbReference type="Proteomes" id="UP001626537">
    <property type="component" value="Chromosome"/>
</dbReference>
<feature type="domain" description="DUF5117" evidence="3">
    <location>
        <begin position="87"/>
        <end position="280"/>
    </location>
</feature>
<dbReference type="InterPro" id="IPR032534">
    <property type="entry name" value="EcxA_zinc-bd"/>
</dbReference>
<keyword evidence="4" id="KW-0482">Metalloprotease</keyword>
<feature type="chain" id="PRO_5045151912" evidence="1">
    <location>
        <begin position="27"/>
        <end position="814"/>
    </location>
</feature>
<dbReference type="RefSeq" id="WP_407349275.1">
    <property type="nucleotide sequence ID" value="NZ_CP136864.1"/>
</dbReference>
<evidence type="ECO:0000259" key="2">
    <source>
        <dbReference type="Pfam" id="PF16313"/>
    </source>
</evidence>
<gene>
    <name evidence="4" type="ORF">R0135_05600</name>
</gene>
<keyword evidence="1" id="KW-0732">Signal</keyword>
<dbReference type="PANTHER" id="PTHR38478:SF1">
    <property type="entry name" value="ZINC DEPENDENT METALLOPROTEASE DOMAIN LIPOPROTEIN"/>
    <property type="match status" value="1"/>
</dbReference>
<dbReference type="GO" id="GO:0008237">
    <property type="term" value="F:metallopeptidase activity"/>
    <property type="evidence" value="ECO:0007669"/>
    <property type="project" value="UniProtKB-KW"/>
</dbReference>
<dbReference type="EMBL" id="CP136864">
    <property type="protein sequence ID" value="WOJ94638.1"/>
    <property type="molecule type" value="Genomic_DNA"/>
</dbReference>
<organism evidence="4 5">
    <name type="scientific">Congregibacter variabilis</name>
    <dbReference type="NCBI Taxonomy" id="3081200"/>
    <lineage>
        <taxon>Bacteria</taxon>
        <taxon>Pseudomonadati</taxon>
        <taxon>Pseudomonadota</taxon>
        <taxon>Gammaproteobacteria</taxon>
        <taxon>Cellvibrionales</taxon>
        <taxon>Halieaceae</taxon>
        <taxon>Congregibacter</taxon>
    </lineage>
</organism>
<dbReference type="Pfam" id="PF17148">
    <property type="entry name" value="DUF5117"/>
    <property type="match status" value="1"/>
</dbReference>
<dbReference type="PANTHER" id="PTHR38478">
    <property type="entry name" value="PEPTIDASE M1A AND M12B"/>
    <property type="match status" value="1"/>
</dbReference>
<dbReference type="PROSITE" id="PS51257">
    <property type="entry name" value="PROKAR_LIPOPROTEIN"/>
    <property type="match status" value="1"/>
</dbReference>
<evidence type="ECO:0000313" key="5">
    <source>
        <dbReference type="Proteomes" id="UP001626537"/>
    </source>
</evidence>
<keyword evidence="4" id="KW-0645">Protease</keyword>
<dbReference type="Pfam" id="PF16313">
    <property type="entry name" value="DUF4953"/>
    <property type="match status" value="1"/>
</dbReference>
<evidence type="ECO:0000256" key="1">
    <source>
        <dbReference type="SAM" id="SignalP"/>
    </source>
</evidence>
<accession>A0ABZ0I6F0</accession>
<dbReference type="Gene3D" id="3.40.390.10">
    <property type="entry name" value="Collagenase (Catalytic Domain)"/>
    <property type="match status" value="1"/>
</dbReference>
<name>A0ABZ0I6F0_9GAMM</name>
<feature type="signal peptide" evidence="1">
    <location>
        <begin position="1"/>
        <end position="26"/>
    </location>
</feature>